<protein>
    <submittedName>
        <fullName evidence="2">Uncharacterized protein</fullName>
    </submittedName>
</protein>
<keyword evidence="1" id="KW-1133">Transmembrane helix</keyword>
<dbReference type="AlphaFoldDB" id="A0A5C3M0Z5"/>
<evidence type="ECO:0000313" key="3">
    <source>
        <dbReference type="Proteomes" id="UP000308652"/>
    </source>
</evidence>
<dbReference type="EMBL" id="ML213606">
    <property type="protein sequence ID" value="TFK37818.1"/>
    <property type="molecule type" value="Genomic_DNA"/>
</dbReference>
<feature type="transmembrane region" description="Helical" evidence="1">
    <location>
        <begin position="171"/>
        <end position="193"/>
    </location>
</feature>
<gene>
    <name evidence="2" type="ORF">BDQ12DRAFT_666723</name>
</gene>
<accession>A0A5C3M0Z5</accession>
<keyword evidence="1" id="KW-0472">Membrane</keyword>
<reference evidence="2 3" key="1">
    <citation type="journal article" date="2019" name="Nat. Ecol. Evol.">
        <title>Megaphylogeny resolves global patterns of mushroom evolution.</title>
        <authorList>
            <person name="Varga T."/>
            <person name="Krizsan K."/>
            <person name="Foldi C."/>
            <person name="Dima B."/>
            <person name="Sanchez-Garcia M."/>
            <person name="Sanchez-Ramirez S."/>
            <person name="Szollosi G.J."/>
            <person name="Szarkandi J.G."/>
            <person name="Papp V."/>
            <person name="Albert L."/>
            <person name="Andreopoulos W."/>
            <person name="Angelini C."/>
            <person name="Antonin V."/>
            <person name="Barry K.W."/>
            <person name="Bougher N.L."/>
            <person name="Buchanan P."/>
            <person name="Buyck B."/>
            <person name="Bense V."/>
            <person name="Catcheside P."/>
            <person name="Chovatia M."/>
            <person name="Cooper J."/>
            <person name="Damon W."/>
            <person name="Desjardin D."/>
            <person name="Finy P."/>
            <person name="Geml J."/>
            <person name="Haridas S."/>
            <person name="Hughes K."/>
            <person name="Justo A."/>
            <person name="Karasinski D."/>
            <person name="Kautmanova I."/>
            <person name="Kiss B."/>
            <person name="Kocsube S."/>
            <person name="Kotiranta H."/>
            <person name="LaButti K.M."/>
            <person name="Lechner B.E."/>
            <person name="Liimatainen K."/>
            <person name="Lipzen A."/>
            <person name="Lukacs Z."/>
            <person name="Mihaltcheva S."/>
            <person name="Morgado L.N."/>
            <person name="Niskanen T."/>
            <person name="Noordeloos M.E."/>
            <person name="Ohm R.A."/>
            <person name="Ortiz-Santana B."/>
            <person name="Ovrebo C."/>
            <person name="Racz N."/>
            <person name="Riley R."/>
            <person name="Savchenko A."/>
            <person name="Shiryaev A."/>
            <person name="Soop K."/>
            <person name="Spirin V."/>
            <person name="Szebenyi C."/>
            <person name="Tomsovsky M."/>
            <person name="Tulloss R.E."/>
            <person name="Uehling J."/>
            <person name="Grigoriev I.V."/>
            <person name="Vagvolgyi C."/>
            <person name="Papp T."/>
            <person name="Martin F.M."/>
            <person name="Miettinen O."/>
            <person name="Hibbett D.S."/>
            <person name="Nagy L.G."/>
        </authorList>
    </citation>
    <scope>NUCLEOTIDE SEQUENCE [LARGE SCALE GENOMIC DNA]</scope>
    <source>
        <strain evidence="2 3">CBS 166.37</strain>
    </source>
</reference>
<evidence type="ECO:0000256" key="1">
    <source>
        <dbReference type="SAM" id="Phobius"/>
    </source>
</evidence>
<proteinExistence type="predicted"/>
<sequence length="241" mass="25863">MTTPLKIDDQDPSIVYSPTQWKRAGRAIEFDGTTMEALVSGATSQLQFTGTSIAVFGTIPGTVSGTPRSPHSIYSIDGQLVHDFAPSMETDPQFNLPFYQSDTLPIGDHTFLVTSLGEIFTFYLDYFEVTGDSSQTALSLTTTTTSQVTLSTYSSNISPDSSSKGISTGPIVGGILGGLALLATVLICLIMAWKAWKSIHTIKDVNANLSYVGPGFHGAVEPFYLTMSQREHSIVSSICDI</sequence>
<name>A0A5C3M0Z5_9AGAR</name>
<evidence type="ECO:0000313" key="2">
    <source>
        <dbReference type="EMBL" id="TFK37818.1"/>
    </source>
</evidence>
<keyword evidence="1" id="KW-0812">Transmembrane</keyword>
<organism evidence="2 3">
    <name type="scientific">Crucibulum laeve</name>
    <dbReference type="NCBI Taxonomy" id="68775"/>
    <lineage>
        <taxon>Eukaryota</taxon>
        <taxon>Fungi</taxon>
        <taxon>Dikarya</taxon>
        <taxon>Basidiomycota</taxon>
        <taxon>Agaricomycotina</taxon>
        <taxon>Agaricomycetes</taxon>
        <taxon>Agaricomycetidae</taxon>
        <taxon>Agaricales</taxon>
        <taxon>Agaricineae</taxon>
        <taxon>Nidulariaceae</taxon>
        <taxon>Crucibulum</taxon>
    </lineage>
</organism>
<keyword evidence="3" id="KW-1185">Reference proteome</keyword>
<dbReference type="Proteomes" id="UP000308652">
    <property type="component" value="Unassembled WGS sequence"/>
</dbReference>
<dbReference type="STRING" id="68775.A0A5C3M0Z5"/>
<dbReference type="OrthoDB" id="3265734at2759"/>
<dbReference type="Gene3D" id="2.60.120.260">
    <property type="entry name" value="Galactose-binding domain-like"/>
    <property type="match status" value="1"/>
</dbReference>